<dbReference type="InterPro" id="IPR036513">
    <property type="entry name" value="STAS_dom_sf"/>
</dbReference>
<dbReference type="Proteomes" id="UP001139447">
    <property type="component" value="Unassembled WGS sequence"/>
</dbReference>
<dbReference type="RefSeq" id="WP_243308017.1">
    <property type="nucleotide sequence ID" value="NZ_JALGBI010000002.1"/>
</dbReference>
<keyword evidence="3" id="KW-1185">Reference proteome</keyword>
<protein>
    <submittedName>
        <fullName evidence="2">STAS domain-containing protein</fullName>
    </submittedName>
</protein>
<comment type="caution">
    <text evidence="2">The sequence shown here is derived from an EMBL/GenBank/DDBJ whole genome shotgun (WGS) entry which is preliminary data.</text>
</comment>
<dbReference type="PROSITE" id="PS50801">
    <property type="entry name" value="STAS"/>
    <property type="match status" value="1"/>
</dbReference>
<dbReference type="EMBL" id="JALGBI010000002">
    <property type="protein sequence ID" value="MCJ0765004.1"/>
    <property type="molecule type" value="Genomic_DNA"/>
</dbReference>
<dbReference type="SUPFAM" id="SSF52091">
    <property type="entry name" value="SpoIIaa-like"/>
    <property type="match status" value="1"/>
</dbReference>
<feature type="domain" description="STAS" evidence="1">
    <location>
        <begin position="1"/>
        <end position="90"/>
    </location>
</feature>
<dbReference type="CDD" id="cd07043">
    <property type="entry name" value="STAS_anti-anti-sigma_factors"/>
    <property type="match status" value="1"/>
</dbReference>
<dbReference type="Gene3D" id="3.30.750.24">
    <property type="entry name" value="STAS domain"/>
    <property type="match status" value="1"/>
</dbReference>
<dbReference type="Pfam" id="PF13466">
    <property type="entry name" value="STAS_2"/>
    <property type="match status" value="1"/>
</dbReference>
<evidence type="ECO:0000259" key="1">
    <source>
        <dbReference type="PROSITE" id="PS50801"/>
    </source>
</evidence>
<gene>
    <name evidence="2" type="ORF">MMF98_17460</name>
</gene>
<name>A0A9X2AP37_9BURK</name>
<evidence type="ECO:0000313" key="2">
    <source>
        <dbReference type="EMBL" id="MCJ0765004.1"/>
    </source>
</evidence>
<dbReference type="InterPro" id="IPR058548">
    <property type="entry name" value="MlaB-like_STAS"/>
</dbReference>
<proteinExistence type="predicted"/>
<organism evidence="2 3">
    <name type="scientific">Variovorax terrae</name>
    <dbReference type="NCBI Taxonomy" id="2923278"/>
    <lineage>
        <taxon>Bacteria</taxon>
        <taxon>Pseudomonadati</taxon>
        <taxon>Pseudomonadota</taxon>
        <taxon>Betaproteobacteria</taxon>
        <taxon>Burkholderiales</taxon>
        <taxon>Comamonadaceae</taxon>
        <taxon>Variovorax</taxon>
    </lineage>
</organism>
<dbReference type="AlphaFoldDB" id="A0A9X2AP37"/>
<sequence>MLVLPVELTQQQAAACSRMLQQGLRSQPQSVVVADATALTRFDSSALAVLLECHRESLSQGKTFAVKGLPPRLRELATLYGVAELLPAAA</sequence>
<accession>A0A9X2AP37</accession>
<evidence type="ECO:0000313" key="3">
    <source>
        <dbReference type="Proteomes" id="UP001139447"/>
    </source>
</evidence>
<reference evidence="2" key="1">
    <citation type="submission" date="2022-03" db="EMBL/GenBank/DDBJ databases">
        <authorList>
            <person name="Woo C.Y."/>
        </authorList>
    </citation>
    <scope>NUCLEOTIDE SEQUENCE</scope>
    <source>
        <strain evidence="2">CYS-02</strain>
    </source>
</reference>
<dbReference type="InterPro" id="IPR002645">
    <property type="entry name" value="STAS_dom"/>
</dbReference>